<dbReference type="SUPFAM" id="SSF53850">
    <property type="entry name" value="Periplasmic binding protein-like II"/>
    <property type="match status" value="1"/>
</dbReference>
<dbReference type="PANTHER" id="PTHR42941:SF1">
    <property type="entry name" value="SLL1037 PROTEIN"/>
    <property type="match status" value="1"/>
</dbReference>
<dbReference type="AlphaFoldDB" id="A0A6L5YXY9"/>
<dbReference type="NCBIfam" id="TIGR02122">
    <property type="entry name" value="TRAP_TAXI"/>
    <property type="match status" value="1"/>
</dbReference>
<evidence type="ECO:0000313" key="2">
    <source>
        <dbReference type="EMBL" id="MSU89181.1"/>
    </source>
</evidence>
<feature type="signal peptide" evidence="1">
    <location>
        <begin position="1"/>
        <end position="15"/>
    </location>
</feature>
<keyword evidence="1" id="KW-0732">Signal</keyword>
<reference evidence="2 3" key="1">
    <citation type="submission" date="2019-10" db="EMBL/GenBank/DDBJ databases">
        <title>Cognatihalovulum marinum gen. nov. sp. nov., a new member of the family Rhodobacteraceae isolated from deep seawater of the Northwest Indian Ocean.</title>
        <authorList>
            <person name="Ruan C."/>
            <person name="Wang J."/>
            <person name="Zheng X."/>
            <person name="Song L."/>
            <person name="Zhu Y."/>
            <person name="Huang Y."/>
            <person name="Lu Z."/>
            <person name="Du W."/>
            <person name="Huang L."/>
            <person name="Dai X."/>
        </authorList>
    </citation>
    <scope>NUCLEOTIDE SEQUENCE [LARGE SCALE GENOMIC DNA]</scope>
    <source>
        <strain evidence="2 3">2CG4</strain>
    </source>
</reference>
<protein>
    <submittedName>
        <fullName evidence="2">TAXI family TRAP transporter solute-binding subunit</fullName>
    </submittedName>
</protein>
<gene>
    <name evidence="2" type="ORF">GE300_06035</name>
</gene>
<dbReference type="RefSeq" id="WP_154445669.1">
    <property type="nucleotide sequence ID" value="NZ_WIND01000003.1"/>
</dbReference>
<evidence type="ECO:0000313" key="3">
    <source>
        <dbReference type="Proteomes" id="UP000474957"/>
    </source>
</evidence>
<dbReference type="EMBL" id="WIND01000003">
    <property type="protein sequence ID" value="MSU89181.1"/>
    <property type="molecule type" value="Genomic_DNA"/>
</dbReference>
<evidence type="ECO:0000256" key="1">
    <source>
        <dbReference type="SAM" id="SignalP"/>
    </source>
</evidence>
<organism evidence="2 3">
    <name type="scientific">Halovulum marinum</name>
    <dbReference type="NCBI Taxonomy" id="2662447"/>
    <lineage>
        <taxon>Bacteria</taxon>
        <taxon>Pseudomonadati</taxon>
        <taxon>Pseudomonadota</taxon>
        <taxon>Alphaproteobacteria</taxon>
        <taxon>Rhodobacterales</taxon>
        <taxon>Paracoccaceae</taxon>
        <taxon>Halovulum</taxon>
    </lineage>
</organism>
<dbReference type="Gene3D" id="3.40.190.10">
    <property type="entry name" value="Periplasmic binding protein-like II"/>
    <property type="match status" value="2"/>
</dbReference>
<dbReference type="Pfam" id="PF16868">
    <property type="entry name" value="NMT1_3"/>
    <property type="match status" value="1"/>
</dbReference>
<sequence>MKLLFLAFVALPGLAAVGAAQELRLFSIGTGGTGATYYPLGGTIANAISNPPGSRPCDEGGSCGVEGLIAVAQSSKGSVDNVQGIVSGRFDSGFSQSDVAYWAWSGTGLFDGEQPLDTLRVIAALYPEHIQLIARADAGISGIAGLEGKRVSLDEKGSGSYANASQILKFYGLTEGDLEPFYLKTAPAAEAIIAGQIDAFFITAGYPTNAIIELAERADITLVPIAGADADRIVEAFPFYSRDTVPAGTYPGIGATRTLAVGAQWVTDERADPELIHAITRVLWNDKSRALLDVGHAKGAEVTLESAFDGVAIPLHPGAERFYREIGAID</sequence>
<dbReference type="InterPro" id="IPR011852">
    <property type="entry name" value="TRAP_TAXI"/>
</dbReference>
<comment type="caution">
    <text evidence="2">The sequence shown here is derived from an EMBL/GenBank/DDBJ whole genome shotgun (WGS) entry which is preliminary data.</text>
</comment>
<feature type="chain" id="PRO_5026896183" evidence="1">
    <location>
        <begin position="16"/>
        <end position="330"/>
    </location>
</feature>
<keyword evidence="3" id="KW-1185">Reference proteome</keyword>
<proteinExistence type="predicted"/>
<accession>A0A6L5YXY9</accession>
<dbReference type="Proteomes" id="UP000474957">
    <property type="component" value="Unassembled WGS sequence"/>
</dbReference>
<dbReference type="PANTHER" id="PTHR42941">
    <property type="entry name" value="SLL1037 PROTEIN"/>
    <property type="match status" value="1"/>
</dbReference>
<name>A0A6L5YXY9_9RHOB</name>